<dbReference type="AlphaFoldDB" id="A3XRC6"/>
<dbReference type="Proteomes" id="UP000001601">
    <property type="component" value="Unassembled WGS sequence"/>
</dbReference>
<dbReference type="HOGENOM" id="CLU_000604_1_1_10"/>
<keyword evidence="3 5" id="KW-0067">ATP-binding</keyword>
<dbReference type="Pfam" id="PF00005">
    <property type="entry name" value="ABC_tran"/>
    <property type="match status" value="1"/>
</dbReference>
<dbReference type="InterPro" id="IPR003439">
    <property type="entry name" value="ABC_transporter-like_ATP-bd"/>
</dbReference>
<reference evidence="5 6" key="1">
    <citation type="journal article" date="2007" name="Nature">
        <title>Light stimulates growth of proteorhodopsin-containing marine Flavobacteria.</title>
        <authorList>
            <person name="Gomez-Consarnau L."/>
            <person name="Gonzalez J.M."/>
            <person name="Coll-Llado M."/>
            <person name="Gourdon P."/>
            <person name="Pascher T."/>
            <person name="Neutze R."/>
            <person name="Pedros-Alio C."/>
            <person name="Pinhassi J."/>
        </authorList>
    </citation>
    <scope>NUCLEOTIDE SEQUENCE [LARGE SCALE GENOMIC DNA]</scope>
    <source>
        <strain evidence="5 6">MED217</strain>
    </source>
</reference>
<evidence type="ECO:0000313" key="5">
    <source>
        <dbReference type="EMBL" id="EAQ47894.1"/>
    </source>
</evidence>
<gene>
    <name evidence="5" type="ORF">MED217_18651</name>
</gene>
<keyword evidence="6" id="KW-1185">Reference proteome</keyword>
<evidence type="ECO:0000256" key="1">
    <source>
        <dbReference type="ARBA" id="ARBA00022448"/>
    </source>
</evidence>
<dbReference type="InterPro" id="IPR050093">
    <property type="entry name" value="ABC_SmlMolc_Importer"/>
</dbReference>
<comment type="caution">
    <text evidence="5">The sequence shown here is derived from an EMBL/GenBank/DDBJ whole genome shotgun (WGS) entry which is preliminary data.</text>
</comment>
<dbReference type="Gene3D" id="3.40.50.300">
    <property type="entry name" value="P-loop containing nucleotide triphosphate hydrolases"/>
    <property type="match status" value="1"/>
</dbReference>
<dbReference type="PROSITE" id="PS50893">
    <property type="entry name" value="ABC_TRANSPORTER_2"/>
    <property type="match status" value="1"/>
</dbReference>
<evidence type="ECO:0000313" key="6">
    <source>
        <dbReference type="Proteomes" id="UP000001601"/>
    </source>
</evidence>
<protein>
    <submittedName>
        <fullName evidence="5">ABC-transporter, ATP-binding protein</fullName>
    </submittedName>
</protein>
<dbReference type="PROSITE" id="PS00211">
    <property type="entry name" value="ABC_TRANSPORTER_1"/>
    <property type="match status" value="1"/>
</dbReference>
<name>A3XRC6_LEEBM</name>
<dbReference type="SMART" id="SM00382">
    <property type="entry name" value="AAA"/>
    <property type="match status" value="1"/>
</dbReference>
<dbReference type="InterPro" id="IPR017871">
    <property type="entry name" value="ABC_transporter-like_CS"/>
</dbReference>
<dbReference type="STRING" id="398720.MED217_18651"/>
<evidence type="ECO:0000256" key="2">
    <source>
        <dbReference type="ARBA" id="ARBA00022741"/>
    </source>
</evidence>
<organism evidence="5 6">
    <name type="scientific">Leeuwenhoekiella blandensis (strain CECT 7118 / CCUG 51940 / KCTC 22103 / MED217)</name>
    <name type="common">Flavobacterium sp. (strain MED217)</name>
    <dbReference type="NCBI Taxonomy" id="398720"/>
    <lineage>
        <taxon>Bacteria</taxon>
        <taxon>Pseudomonadati</taxon>
        <taxon>Bacteroidota</taxon>
        <taxon>Flavobacteriia</taxon>
        <taxon>Flavobacteriales</taxon>
        <taxon>Flavobacteriaceae</taxon>
        <taxon>Leeuwenhoekiella</taxon>
    </lineage>
</organism>
<dbReference type="SUPFAM" id="SSF52540">
    <property type="entry name" value="P-loop containing nucleoside triphosphate hydrolases"/>
    <property type="match status" value="1"/>
</dbReference>
<keyword evidence="1" id="KW-0813">Transport</keyword>
<evidence type="ECO:0000256" key="3">
    <source>
        <dbReference type="ARBA" id="ARBA00022840"/>
    </source>
</evidence>
<dbReference type="GO" id="GO:0016887">
    <property type="term" value="F:ATP hydrolysis activity"/>
    <property type="evidence" value="ECO:0007669"/>
    <property type="project" value="InterPro"/>
</dbReference>
<dbReference type="PANTHER" id="PTHR42781">
    <property type="entry name" value="SPERMIDINE/PUTRESCINE IMPORT ATP-BINDING PROTEIN POTA"/>
    <property type="match status" value="1"/>
</dbReference>
<proteinExistence type="predicted"/>
<dbReference type="GO" id="GO:0005524">
    <property type="term" value="F:ATP binding"/>
    <property type="evidence" value="ECO:0007669"/>
    <property type="project" value="UniProtKB-KW"/>
</dbReference>
<dbReference type="PANTHER" id="PTHR42781:SF4">
    <property type="entry name" value="SPERMIDINE_PUTRESCINE IMPORT ATP-BINDING PROTEIN POTA"/>
    <property type="match status" value="1"/>
</dbReference>
<dbReference type="EMBL" id="AANC01000012">
    <property type="protein sequence ID" value="EAQ47894.1"/>
    <property type="molecule type" value="Genomic_DNA"/>
</dbReference>
<feature type="domain" description="ABC transporter" evidence="4">
    <location>
        <begin position="12"/>
        <end position="245"/>
    </location>
</feature>
<keyword evidence="2" id="KW-0547">Nucleotide-binding</keyword>
<evidence type="ECO:0000259" key="4">
    <source>
        <dbReference type="PROSITE" id="PS50893"/>
    </source>
</evidence>
<dbReference type="InterPro" id="IPR027417">
    <property type="entry name" value="P-loop_NTPase"/>
</dbReference>
<dbReference type="InterPro" id="IPR003593">
    <property type="entry name" value="AAA+_ATPase"/>
</dbReference>
<accession>A3XRC6</accession>
<dbReference type="eggNOG" id="COG3842">
    <property type="taxonomic scope" value="Bacteria"/>
</dbReference>
<sequence length="319" mass="36487">MITFEVFLYSIMLKVDITDFGYTEKTVLKNLDFTVEKGKHISILGESGCGKSTLLKIIYGLLHVENGTVFWNDNELLGPNFNLVPGEPFIKYLAQDFDLMPYISVADNIGKHLSRRFMQQREERINELLEVVDMTAFADVHVKLLSGGQKQRVALARAIAKEPELLLLDEPFSHIDNFRRNALRRNLYAYLKKENITCITATHDSEEALSFSDEIKMMREGQFIQTATPEALFKNPKNAYVASFFGDVNTLELDDEKHLIMPHKLQVSQEETQIKASVLKSYFKGSHYLVEAEAQGQKIYFNTAETLEKDTAVYLKLKL</sequence>